<dbReference type="SMART" id="SM00986">
    <property type="entry name" value="UDG"/>
    <property type="match status" value="1"/>
</dbReference>
<evidence type="ECO:0000313" key="13">
    <source>
        <dbReference type="Proteomes" id="UP000001494"/>
    </source>
</evidence>
<dbReference type="Proteomes" id="UP000001494">
    <property type="component" value="Chromosome"/>
</dbReference>
<dbReference type="PANTHER" id="PTHR33693">
    <property type="entry name" value="TYPE-5 URACIL-DNA GLYCOSYLASE"/>
    <property type="match status" value="1"/>
</dbReference>
<keyword evidence="1" id="KW-0004">4Fe-4S</keyword>
<dbReference type="HOGENOM" id="CLU_083279_0_0_5"/>
<keyword evidence="6" id="KW-0411">Iron-sulfur</keyword>
<keyword evidence="7" id="KW-0234">DNA repair</keyword>
<dbReference type="GO" id="GO:0051539">
    <property type="term" value="F:4 iron, 4 sulfur cluster binding"/>
    <property type="evidence" value="ECO:0007669"/>
    <property type="project" value="UniProtKB-KW"/>
</dbReference>
<dbReference type="EMBL" id="CP002850">
    <property type="protein sequence ID" value="AEH63310.1"/>
    <property type="molecule type" value="Genomic_DNA"/>
</dbReference>
<dbReference type="InterPro" id="IPR005122">
    <property type="entry name" value="Uracil-DNA_glycosylase-like"/>
</dbReference>
<evidence type="ECO:0000256" key="9">
    <source>
        <dbReference type="ARBA" id="ARBA00023887"/>
    </source>
</evidence>
<dbReference type="RefSeq" id="WP_014501093.1">
    <property type="nucleotide sequence ID" value="NC_017262.1"/>
</dbReference>
<dbReference type="eggNOG" id="COG1573">
    <property type="taxonomic scope" value="Bacteria"/>
</dbReference>
<dbReference type="AlphaFoldDB" id="A0A0H3FZS3"/>
<sequence>MTKQRQSADFQKKYPNSKKDNKENSLSIAPQESMPERDCPLCPRLASLRHDLQKEHPDWFNAPVPPFGDDDPWLAIVGLAPGMKGANRTGRPFTGDFAGILLYETLLKYGLATGHYQADINDGLKLKGTVVLNSVRCLPPQNKPTTQEMVTCRPFFLGAMAHYPHLKVILALGHIAHQTILRAFGITLSSMPFKHGAAYQLSPEIQLVDSYHCSRYNQNTRRLTEDMFQDVFAKIIECRGNDDQK</sequence>
<organism evidence="12 13">
    <name type="scientific">Zymomonas mobilis subsp. mobilis (strain ATCC 10988 / DSM 424 / LMG 404 / NCIMB 8938 / NRRL B-806 / ZM1)</name>
    <dbReference type="NCBI Taxonomy" id="555217"/>
    <lineage>
        <taxon>Bacteria</taxon>
        <taxon>Pseudomonadati</taxon>
        <taxon>Pseudomonadota</taxon>
        <taxon>Alphaproteobacteria</taxon>
        <taxon>Sphingomonadales</taxon>
        <taxon>Zymomonadaceae</taxon>
        <taxon>Zymomonas</taxon>
    </lineage>
</organism>
<dbReference type="PANTHER" id="PTHR33693:SF3">
    <property type="entry name" value="TYPE-5 URACIL-DNA GLYCOSYLASE"/>
    <property type="match status" value="1"/>
</dbReference>
<reference evidence="12 13" key="1">
    <citation type="journal article" date="2011" name="J. Bacteriol.">
        <title>Genome sequence of the ethanol-producing Zymomonas mobilis subsp. mobilis lectotype strain ATCC 10988.</title>
        <authorList>
            <person name="Pappas K.M."/>
            <person name="Kouvelis V.N."/>
            <person name="Saunders E."/>
            <person name="Brettin T.S."/>
            <person name="Bruce D."/>
            <person name="Detter C."/>
            <person name="Balakireva M."/>
            <person name="Han C.S."/>
            <person name="Savvakis G."/>
            <person name="Kyrpides N.C."/>
            <person name="Typas M.A."/>
        </authorList>
    </citation>
    <scope>NUCLEOTIDE SEQUENCE [LARGE SCALE GENOMIC DNA]</scope>
    <source>
        <strain evidence="13">ATCC 10988 / DSM 424 / CCUG 17860 / LMG 404 / NCIMB 8938 / NRRL B-806 / ZM1</strain>
    </source>
</reference>
<dbReference type="OrthoDB" id="9787663at2"/>
<feature type="domain" description="Uracil-DNA glycosylase-like" evidence="11">
    <location>
        <begin position="65"/>
        <end position="232"/>
    </location>
</feature>
<dbReference type="KEGG" id="zmm:Zmob_1492"/>
<comment type="similarity">
    <text evidence="8">Belongs to the uracil-DNA glycosylase (UDG) superfamily. Type 5 (UDGb) family.</text>
</comment>
<accession>A0A0H3FZS3</accession>
<dbReference type="InterPro" id="IPR036895">
    <property type="entry name" value="Uracil-DNA_glycosylase-like_sf"/>
</dbReference>
<keyword evidence="5" id="KW-0408">Iron</keyword>
<feature type="region of interest" description="Disordered" evidence="10">
    <location>
        <begin position="1"/>
        <end position="36"/>
    </location>
</feature>
<keyword evidence="4" id="KW-0378">Hydrolase</keyword>
<dbReference type="GO" id="GO:0046872">
    <property type="term" value="F:metal ion binding"/>
    <property type="evidence" value="ECO:0007669"/>
    <property type="project" value="UniProtKB-KW"/>
</dbReference>
<proteinExistence type="inferred from homology"/>
<evidence type="ECO:0000256" key="5">
    <source>
        <dbReference type="ARBA" id="ARBA00023004"/>
    </source>
</evidence>
<dbReference type="CDD" id="cd10031">
    <property type="entry name" value="UDG-F5_TTUDGB_like"/>
    <property type="match status" value="1"/>
</dbReference>
<dbReference type="Pfam" id="PF03167">
    <property type="entry name" value="UDG"/>
    <property type="match status" value="1"/>
</dbReference>
<dbReference type="GO" id="GO:0006284">
    <property type="term" value="P:base-excision repair"/>
    <property type="evidence" value="ECO:0007669"/>
    <property type="project" value="InterPro"/>
</dbReference>
<name>A0A0H3FZS3_ZYMMA</name>
<evidence type="ECO:0000256" key="7">
    <source>
        <dbReference type="ARBA" id="ARBA00023204"/>
    </source>
</evidence>
<keyword evidence="3" id="KW-0227">DNA damage</keyword>
<evidence type="ECO:0000256" key="8">
    <source>
        <dbReference type="ARBA" id="ARBA00023779"/>
    </source>
</evidence>
<evidence type="ECO:0000313" key="12">
    <source>
        <dbReference type="EMBL" id="AEH63310.1"/>
    </source>
</evidence>
<dbReference type="InterPro" id="IPR044147">
    <property type="entry name" value="UdgB-like"/>
</dbReference>
<evidence type="ECO:0000256" key="10">
    <source>
        <dbReference type="SAM" id="MobiDB-lite"/>
    </source>
</evidence>
<gene>
    <name evidence="12" type="ordered locus">Zmob_1492</name>
</gene>
<dbReference type="SUPFAM" id="SSF52141">
    <property type="entry name" value="Uracil-DNA glycosylase-like"/>
    <property type="match status" value="1"/>
</dbReference>
<evidence type="ECO:0000256" key="1">
    <source>
        <dbReference type="ARBA" id="ARBA00022485"/>
    </source>
</evidence>
<dbReference type="Gene3D" id="3.40.470.10">
    <property type="entry name" value="Uracil-DNA glycosylase-like domain"/>
    <property type="match status" value="1"/>
</dbReference>
<evidence type="ECO:0000256" key="3">
    <source>
        <dbReference type="ARBA" id="ARBA00022763"/>
    </source>
</evidence>
<evidence type="ECO:0000256" key="2">
    <source>
        <dbReference type="ARBA" id="ARBA00022723"/>
    </source>
</evidence>
<dbReference type="InterPro" id="IPR051536">
    <property type="entry name" value="UDG_Type-4/5"/>
</dbReference>
<dbReference type="GO" id="GO:0004844">
    <property type="term" value="F:uracil DNA N-glycosylase activity"/>
    <property type="evidence" value="ECO:0007669"/>
    <property type="project" value="InterPro"/>
</dbReference>
<dbReference type="GO" id="GO:0033958">
    <property type="term" value="F:DNA-deoxyinosine glycosylase activity"/>
    <property type="evidence" value="ECO:0007669"/>
    <property type="project" value="InterPro"/>
</dbReference>
<keyword evidence="2" id="KW-0479">Metal-binding</keyword>
<protein>
    <recommendedName>
        <fullName evidence="9">Type-5 uracil-DNA glycosylase</fullName>
    </recommendedName>
</protein>
<evidence type="ECO:0000256" key="4">
    <source>
        <dbReference type="ARBA" id="ARBA00022801"/>
    </source>
</evidence>
<evidence type="ECO:0000259" key="11">
    <source>
        <dbReference type="SMART" id="SM00986"/>
    </source>
</evidence>
<dbReference type="SMART" id="SM00987">
    <property type="entry name" value="UreE_C"/>
    <property type="match status" value="1"/>
</dbReference>
<evidence type="ECO:0000256" key="6">
    <source>
        <dbReference type="ARBA" id="ARBA00023014"/>
    </source>
</evidence>